<dbReference type="EMBL" id="SRPW01003457">
    <property type="protein sequence ID" value="KAG5986946.1"/>
    <property type="molecule type" value="Genomic_DNA"/>
</dbReference>
<keyword evidence="1" id="KW-0732">Signal</keyword>
<sequence length="74" mass="8347">MVRISSTLPGALVLLSAFLSLVSAECWGWWQCKYADGRHCCVIDAREMDPDDCPDTCKGIPECINRMTGDFRYK</sequence>
<proteinExistence type="predicted"/>
<evidence type="ECO:0000313" key="2">
    <source>
        <dbReference type="EMBL" id="KAG5986946.1"/>
    </source>
</evidence>
<dbReference type="Proteomes" id="UP000748025">
    <property type="component" value="Unassembled WGS sequence"/>
</dbReference>
<evidence type="ECO:0000256" key="1">
    <source>
        <dbReference type="SAM" id="SignalP"/>
    </source>
</evidence>
<evidence type="ECO:0000313" key="3">
    <source>
        <dbReference type="Proteomes" id="UP000748025"/>
    </source>
</evidence>
<comment type="caution">
    <text evidence="2">The sequence shown here is derived from an EMBL/GenBank/DDBJ whole genome shotgun (WGS) entry which is preliminary data.</text>
</comment>
<reference evidence="2" key="1">
    <citation type="journal article" date="2020" name="bioRxiv">
        <title>Whole genome comparisons of ergot fungi reveals the divergence and evolution of species within the genus Claviceps are the result of varying mechanisms driving genome evolution and host range expansion.</title>
        <authorList>
            <person name="Wyka S.A."/>
            <person name="Mondo S.J."/>
            <person name="Liu M."/>
            <person name="Dettman J."/>
            <person name="Nalam V."/>
            <person name="Broders K.D."/>
        </authorList>
    </citation>
    <scope>NUCLEOTIDE SEQUENCE</scope>
    <source>
        <strain evidence="2">CCC 602</strain>
    </source>
</reference>
<protein>
    <recommendedName>
        <fullName evidence="4">Extracellular membrane protein CFEM domain-containing protein</fullName>
    </recommendedName>
</protein>
<organism evidence="2 3">
    <name type="scientific">Claviceps pusilla</name>
    <dbReference type="NCBI Taxonomy" id="123648"/>
    <lineage>
        <taxon>Eukaryota</taxon>
        <taxon>Fungi</taxon>
        <taxon>Dikarya</taxon>
        <taxon>Ascomycota</taxon>
        <taxon>Pezizomycotina</taxon>
        <taxon>Sordariomycetes</taxon>
        <taxon>Hypocreomycetidae</taxon>
        <taxon>Hypocreales</taxon>
        <taxon>Clavicipitaceae</taxon>
        <taxon>Claviceps</taxon>
    </lineage>
</organism>
<keyword evidence="3" id="KW-1185">Reference proteome</keyword>
<dbReference type="AlphaFoldDB" id="A0A9P7N292"/>
<feature type="chain" id="PRO_5040160714" description="Extracellular membrane protein CFEM domain-containing protein" evidence="1">
    <location>
        <begin position="25"/>
        <end position="74"/>
    </location>
</feature>
<gene>
    <name evidence="2" type="ORF">E4U43_005290</name>
</gene>
<evidence type="ECO:0008006" key="4">
    <source>
        <dbReference type="Google" id="ProtNLM"/>
    </source>
</evidence>
<dbReference type="OrthoDB" id="4955186at2759"/>
<accession>A0A9P7N292</accession>
<name>A0A9P7N292_9HYPO</name>
<feature type="signal peptide" evidence="1">
    <location>
        <begin position="1"/>
        <end position="24"/>
    </location>
</feature>